<dbReference type="PATRIC" id="fig|132476.4.peg.202"/>
<dbReference type="InterPro" id="IPR052517">
    <property type="entry name" value="GlcG_carb_metab_protein"/>
</dbReference>
<dbReference type="InterPro" id="IPR005624">
    <property type="entry name" value="PduO/GlcC-like"/>
</dbReference>
<sequence length="137" mass="14230">MAKKITHETALLGLTAGIRKAKELNQRSTLSVVDEGGHLIASIRVDDAAFGTIEIAQNKAYTAAAFRQPTAAWMDVVQPGAALYGLERSCSRPFVVFGGGFPVFDGDSVIGGVGVSGGPVEADEAIANVIVSAIQEK</sequence>
<evidence type="ECO:0000313" key="1">
    <source>
        <dbReference type="EMBL" id="KKA09944.1"/>
    </source>
</evidence>
<dbReference type="Gene3D" id="3.30.450.150">
    <property type="entry name" value="Haem-degrading domain"/>
    <property type="match status" value="1"/>
</dbReference>
<dbReference type="Pfam" id="PF03928">
    <property type="entry name" value="HbpS-like"/>
    <property type="match status" value="1"/>
</dbReference>
<dbReference type="AlphaFoldDB" id="A0A0F4XVI9"/>
<dbReference type="EMBL" id="JZXC01000001">
    <property type="protein sequence ID" value="KKA09944.1"/>
    <property type="molecule type" value="Genomic_DNA"/>
</dbReference>
<comment type="caution">
    <text evidence="1">The sequence shown here is derived from an EMBL/GenBank/DDBJ whole genome shotgun (WGS) entry which is preliminary data.</text>
</comment>
<dbReference type="OrthoDB" id="6464887at2"/>
<dbReference type="SUPFAM" id="SSF143744">
    <property type="entry name" value="GlcG-like"/>
    <property type="match status" value="1"/>
</dbReference>
<reference evidence="1 2" key="1">
    <citation type="submission" date="2015-03" db="EMBL/GenBank/DDBJ databases">
        <title>Pseudomonas fluorescens 1855-344 Genome sequencing and assembly.</title>
        <authorList>
            <person name="Eng W.W.H."/>
            <person name="Gan H.M."/>
            <person name="Savka M.A."/>
        </authorList>
    </citation>
    <scope>NUCLEOTIDE SEQUENCE [LARGE SCALE GENOMIC DNA]</scope>
    <source>
        <strain evidence="1 2">1855-344</strain>
    </source>
</reference>
<dbReference type="PANTHER" id="PTHR34309">
    <property type="entry name" value="SLR1406 PROTEIN"/>
    <property type="match status" value="1"/>
</dbReference>
<dbReference type="Proteomes" id="UP000033662">
    <property type="component" value="Unassembled WGS sequence"/>
</dbReference>
<dbReference type="PANTHER" id="PTHR34309:SF1">
    <property type="entry name" value="PROTEIN GLCG"/>
    <property type="match status" value="1"/>
</dbReference>
<name>A0A0F4XVI9_9PSED</name>
<evidence type="ECO:0000313" key="2">
    <source>
        <dbReference type="Proteomes" id="UP000033662"/>
    </source>
</evidence>
<protein>
    <submittedName>
        <fullName evidence="1">DNA polymerase III subunit delta</fullName>
    </submittedName>
</protein>
<dbReference type="InterPro" id="IPR038084">
    <property type="entry name" value="PduO/GlcC-like_sf"/>
</dbReference>
<accession>A0A0F4XVI9</accession>
<gene>
    <name evidence="1" type="ORF">VP02_00930</name>
</gene>
<proteinExistence type="predicted"/>
<organism evidence="1 2">
    <name type="scientific">Pseudomonas kilonensis</name>
    <dbReference type="NCBI Taxonomy" id="132476"/>
    <lineage>
        <taxon>Bacteria</taxon>
        <taxon>Pseudomonadati</taxon>
        <taxon>Pseudomonadota</taxon>
        <taxon>Gammaproteobacteria</taxon>
        <taxon>Pseudomonadales</taxon>
        <taxon>Pseudomonadaceae</taxon>
        <taxon>Pseudomonas</taxon>
    </lineage>
</organism>